<dbReference type="WBParaSite" id="HPLM_0001206401-mRNA-1">
    <property type="protein sequence ID" value="HPLM_0001206401-mRNA-1"/>
    <property type="gene ID" value="HPLM_0001206401"/>
</dbReference>
<proteinExistence type="predicted"/>
<organism evidence="4">
    <name type="scientific">Haemonchus placei</name>
    <name type="common">Barber's pole worm</name>
    <dbReference type="NCBI Taxonomy" id="6290"/>
    <lineage>
        <taxon>Eukaryota</taxon>
        <taxon>Metazoa</taxon>
        <taxon>Ecdysozoa</taxon>
        <taxon>Nematoda</taxon>
        <taxon>Chromadorea</taxon>
        <taxon>Rhabditida</taxon>
        <taxon>Rhabditina</taxon>
        <taxon>Rhabditomorpha</taxon>
        <taxon>Strongyloidea</taxon>
        <taxon>Trichostrongylidae</taxon>
        <taxon>Haemonchus</taxon>
    </lineage>
</organism>
<sequence>MAAIRNTIKAVGQLLRTIYSLFSSRLLTLQQLIVEGAQVETDEMHMTSQQLGTGKNPSVSTTREDRNKTTNPTKSEDKMAQHATSPPALQPSPVKASPAMISAERARHRSRRPSKTVPMIPFGTLIQGKYELQKVLGAGGYGQIFKAFDSVSDKR</sequence>
<reference evidence="4" key="1">
    <citation type="submission" date="2017-02" db="UniProtKB">
        <authorList>
            <consortium name="WormBaseParasite"/>
        </authorList>
    </citation>
    <scope>IDENTIFICATION</scope>
</reference>
<feature type="compositionally biased region" description="Polar residues" evidence="1">
    <location>
        <begin position="46"/>
        <end position="61"/>
    </location>
</feature>
<reference evidence="2 3" key="2">
    <citation type="submission" date="2018-11" db="EMBL/GenBank/DDBJ databases">
        <authorList>
            <consortium name="Pathogen Informatics"/>
        </authorList>
    </citation>
    <scope>NUCLEOTIDE SEQUENCE [LARGE SCALE GENOMIC DNA]</scope>
    <source>
        <strain evidence="2 3">MHpl1</strain>
    </source>
</reference>
<feature type="region of interest" description="Disordered" evidence="1">
    <location>
        <begin position="44"/>
        <end position="116"/>
    </location>
</feature>
<dbReference type="EMBL" id="UZAF01017746">
    <property type="protein sequence ID" value="VDO44610.1"/>
    <property type="molecule type" value="Genomic_DNA"/>
</dbReference>
<evidence type="ECO:0000313" key="3">
    <source>
        <dbReference type="Proteomes" id="UP000268014"/>
    </source>
</evidence>
<evidence type="ECO:0000313" key="2">
    <source>
        <dbReference type="EMBL" id="VDO44610.1"/>
    </source>
</evidence>
<protein>
    <submittedName>
        <fullName evidence="4">Protein kinase domain-containing protein</fullName>
    </submittedName>
</protein>
<dbReference type="Proteomes" id="UP000268014">
    <property type="component" value="Unassembled WGS sequence"/>
</dbReference>
<accession>A0A0N4WLN0</accession>
<name>A0A0N4WLN0_HAEPC</name>
<dbReference type="AlphaFoldDB" id="A0A0N4WLN0"/>
<keyword evidence="3" id="KW-1185">Reference proteome</keyword>
<feature type="compositionally biased region" description="Basic and acidic residues" evidence="1">
    <location>
        <begin position="62"/>
        <end position="80"/>
    </location>
</feature>
<evidence type="ECO:0000256" key="1">
    <source>
        <dbReference type="SAM" id="MobiDB-lite"/>
    </source>
</evidence>
<evidence type="ECO:0000313" key="4">
    <source>
        <dbReference type="WBParaSite" id="HPLM_0001206401-mRNA-1"/>
    </source>
</evidence>
<dbReference type="Gene3D" id="3.30.200.20">
    <property type="entry name" value="Phosphorylase Kinase, domain 1"/>
    <property type="match status" value="1"/>
</dbReference>
<gene>
    <name evidence="2" type="ORF">HPLM_LOCUS12056</name>
</gene>